<dbReference type="Proteomes" id="UP000093432">
    <property type="component" value="Unassembled WGS sequence"/>
</dbReference>
<dbReference type="RefSeq" id="WP_065399502.1">
    <property type="nucleotide sequence ID" value="NZ_JBOBHW010000003.1"/>
</dbReference>
<accession>A0A1B8ZVG3</accession>
<sequence length="273" mass="32924">MAAAPLILFIKTYRPDFERTQILLQSIEKHNKDNIPVIISVNDPDFDFFKERISHYKVIKDSEVIQCDIKDGWRYQQIIKVNVYRLGICENYLCVDADSEFIRDFYYSDFMYDDKTPYTIMHESKSFLETMENIGIDSEKIFFKEALRATRPFFGNKGKEWDYGPSPYLWSCKVWEHLIEVYLKEQNKSFEDFFSDIDAITTPSECVIYGEYLLKTRLIDIYPIEGFFKVYHYEKQYALEKKFYHIDKLKKNYLGVIFQSNWKMKKRKFLLFK</sequence>
<dbReference type="InterPro" id="IPR045499">
    <property type="entry name" value="DUF6492"/>
</dbReference>
<comment type="caution">
    <text evidence="1">The sequence shown here is derived from an EMBL/GenBank/DDBJ whole genome shotgun (WGS) entry which is preliminary data.</text>
</comment>
<evidence type="ECO:0000313" key="2">
    <source>
        <dbReference type="Proteomes" id="UP000093432"/>
    </source>
</evidence>
<reference evidence="2" key="1">
    <citation type="submission" date="2016-07" db="EMBL/GenBank/DDBJ databases">
        <authorList>
            <person name="Florea S."/>
            <person name="Webb J.S."/>
            <person name="Jaromczyk J."/>
            <person name="Schardl C.L."/>
        </authorList>
    </citation>
    <scope>NUCLEOTIDE SEQUENCE [LARGE SCALE GENOMIC DNA]</scope>
    <source>
        <strain evidence="2">CC-VM-7</strain>
    </source>
</reference>
<proteinExistence type="predicted"/>
<dbReference type="AlphaFoldDB" id="A0A1B8ZVG3"/>
<organism evidence="1 2">
    <name type="scientific">Chryseobacterium arthrosphaerae</name>
    <dbReference type="NCBI Taxonomy" id="651561"/>
    <lineage>
        <taxon>Bacteria</taxon>
        <taxon>Pseudomonadati</taxon>
        <taxon>Bacteroidota</taxon>
        <taxon>Flavobacteriia</taxon>
        <taxon>Flavobacteriales</taxon>
        <taxon>Weeksellaceae</taxon>
        <taxon>Chryseobacterium group</taxon>
        <taxon>Chryseobacterium</taxon>
    </lineage>
</organism>
<dbReference type="Pfam" id="PF20102">
    <property type="entry name" value="DUF6492"/>
    <property type="match status" value="1"/>
</dbReference>
<name>A0A1B8ZVG3_9FLAO</name>
<protein>
    <recommendedName>
        <fullName evidence="3">Glycosyl transferase</fullName>
    </recommendedName>
</protein>
<dbReference type="OrthoDB" id="5419196at2"/>
<evidence type="ECO:0008006" key="3">
    <source>
        <dbReference type="Google" id="ProtNLM"/>
    </source>
</evidence>
<evidence type="ECO:0000313" key="1">
    <source>
        <dbReference type="EMBL" id="OCA75544.1"/>
    </source>
</evidence>
<dbReference type="EMBL" id="MAYG01000001">
    <property type="protein sequence ID" value="OCA75544.1"/>
    <property type="molecule type" value="Genomic_DNA"/>
</dbReference>
<gene>
    <name evidence="1" type="ORF">BBI00_14945</name>
</gene>
<dbReference type="STRING" id="651561.BBI00_14945"/>